<evidence type="ECO:0000259" key="6">
    <source>
        <dbReference type="PROSITE" id="PS51352"/>
    </source>
</evidence>
<evidence type="ECO:0000256" key="1">
    <source>
        <dbReference type="ARBA" id="ARBA00009796"/>
    </source>
</evidence>
<sequence length="161" mass="18301">VVEGEITTIRLSQVPTKLIVIIFYPLDFTWVCPTEITKFAEMSTDFLEEDATIIFASGDSVYSHLAWMERKMEENGIGKIRCPMISDMTKKLSSQFNLYDEETGTVMRGTVIMDRGFNVKHISANVNPVGRSSMEVLRLVKAFNYFDAHGEVCPVDFEQSR</sequence>
<dbReference type="GO" id="GO:0006979">
    <property type="term" value="P:response to oxidative stress"/>
    <property type="evidence" value="ECO:0007669"/>
    <property type="project" value="TreeGrafter"/>
</dbReference>
<dbReference type="EMBL" id="GECU01021299">
    <property type="protein sequence ID" value="JAS86407.1"/>
    <property type="molecule type" value="Transcribed_RNA"/>
</dbReference>
<organism evidence="7">
    <name type="scientific">Homalodisca liturata</name>
    <dbReference type="NCBI Taxonomy" id="320908"/>
    <lineage>
        <taxon>Eukaryota</taxon>
        <taxon>Metazoa</taxon>
        <taxon>Ecdysozoa</taxon>
        <taxon>Arthropoda</taxon>
        <taxon>Hexapoda</taxon>
        <taxon>Insecta</taxon>
        <taxon>Pterygota</taxon>
        <taxon>Neoptera</taxon>
        <taxon>Paraneoptera</taxon>
        <taxon>Hemiptera</taxon>
        <taxon>Auchenorrhyncha</taxon>
        <taxon>Membracoidea</taxon>
        <taxon>Cicadellidae</taxon>
        <taxon>Cicadellinae</taxon>
        <taxon>Proconiini</taxon>
        <taxon>Homalodisca</taxon>
    </lineage>
</organism>
<dbReference type="SUPFAM" id="SSF52833">
    <property type="entry name" value="Thioredoxin-like"/>
    <property type="match status" value="1"/>
</dbReference>
<dbReference type="PANTHER" id="PTHR10681:SF128">
    <property type="entry name" value="THIOREDOXIN-DEPENDENT PEROXIDE REDUCTASE, MITOCHONDRIAL"/>
    <property type="match status" value="1"/>
</dbReference>
<comment type="catalytic activity">
    <reaction evidence="4">
        <text>a hydroperoxide + [thioredoxin]-dithiol = an alcohol + [thioredoxin]-disulfide + H2O</text>
        <dbReference type="Rhea" id="RHEA:62620"/>
        <dbReference type="Rhea" id="RHEA-COMP:10698"/>
        <dbReference type="Rhea" id="RHEA-COMP:10700"/>
        <dbReference type="ChEBI" id="CHEBI:15377"/>
        <dbReference type="ChEBI" id="CHEBI:29950"/>
        <dbReference type="ChEBI" id="CHEBI:30879"/>
        <dbReference type="ChEBI" id="CHEBI:35924"/>
        <dbReference type="ChEBI" id="CHEBI:50058"/>
        <dbReference type="EC" id="1.11.1.24"/>
    </reaction>
</comment>
<dbReference type="GO" id="GO:0008379">
    <property type="term" value="F:thioredoxin peroxidase activity"/>
    <property type="evidence" value="ECO:0007669"/>
    <property type="project" value="TreeGrafter"/>
</dbReference>
<dbReference type="InterPro" id="IPR000866">
    <property type="entry name" value="AhpC/TSA"/>
</dbReference>
<dbReference type="EC" id="1.11.1.24" evidence="2"/>
<name>A0A1B6IHM1_9HEMI</name>
<accession>A0A1B6IHM1</accession>
<dbReference type="PROSITE" id="PS51352">
    <property type="entry name" value="THIOREDOXIN_2"/>
    <property type="match status" value="1"/>
</dbReference>
<dbReference type="Gene3D" id="3.40.30.10">
    <property type="entry name" value="Glutaredoxin"/>
    <property type="match status" value="1"/>
</dbReference>
<dbReference type="GO" id="GO:0033554">
    <property type="term" value="P:cellular response to stress"/>
    <property type="evidence" value="ECO:0007669"/>
    <property type="project" value="TreeGrafter"/>
</dbReference>
<dbReference type="InterPro" id="IPR013766">
    <property type="entry name" value="Thioredoxin_domain"/>
</dbReference>
<dbReference type="PANTHER" id="PTHR10681">
    <property type="entry name" value="THIOREDOXIN PEROXIDASE"/>
    <property type="match status" value="1"/>
</dbReference>
<dbReference type="CDD" id="cd03015">
    <property type="entry name" value="PRX_Typ2cys"/>
    <property type="match status" value="1"/>
</dbReference>
<dbReference type="InterPro" id="IPR050217">
    <property type="entry name" value="Peroxiredoxin"/>
</dbReference>
<evidence type="ECO:0000256" key="3">
    <source>
        <dbReference type="ARBA" id="ARBA00023002"/>
    </source>
</evidence>
<evidence type="ECO:0000256" key="4">
    <source>
        <dbReference type="ARBA" id="ARBA00049091"/>
    </source>
</evidence>
<dbReference type="InterPro" id="IPR024706">
    <property type="entry name" value="Peroxiredoxin_AhpC-typ"/>
</dbReference>
<dbReference type="Pfam" id="PF00578">
    <property type="entry name" value="AhpC-TSA"/>
    <property type="match status" value="1"/>
</dbReference>
<feature type="non-terminal residue" evidence="7">
    <location>
        <position position="1"/>
    </location>
</feature>
<feature type="active site" description="Cysteine sulfenic acid (-SOH) intermediate; for peroxidase activity" evidence="5">
    <location>
        <position position="32"/>
    </location>
</feature>
<dbReference type="GO" id="GO:0042744">
    <property type="term" value="P:hydrogen peroxide catabolic process"/>
    <property type="evidence" value="ECO:0007669"/>
    <property type="project" value="TreeGrafter"/>
</dbReference>
<gene>
    <name evidence="7" type="ORF">g.58003</name>
</gene>
<dbReference type="InterPro" id="IPR036249">
    <property type="entry name" value="Thioredoxin-like_sf"/>
</dbReference>
<feature type="domain" description="Thioredoxin" evidence="6">
    <location>
        <begin position="1"/>
        <end position="145"/>
    </location>
</feature>
<proteinExistence type="inferred from homology"/>
<keyword evidence="3" id="KW-0560">Oxidoreductase</keyword>
<dbReference type="PIRSF" id="PIRSF000239">
    <property type="entry name" value="AHPC"/>
    <property type="match status" value="1"/>
</dbReference>
<reference evidence="7" key="1">
    <citation type="submission" date="2015-11" db="EMBL/GenBank/DDBJ databases">
        <title>De novo transcriptome assembly of four potential Pierce s Disease insect vectors from Arizona vineyards.</title>
        <authorList>
            <person name="Tassone E.E."/>
        </authorList>
    </citation>
    <scope>NUCLEOTIDE SEQUENCE</scope>
</reference>
<evidence type="ECO:0000313" key="7">
    <source>
        <dbReference type="EMBL" id="JAS86407.1"/>
    </source>
</evidence>
<dbReference type="GO" id="GO:0005829">
    <property type="term" value="C:cytosol"/>
    <property type="evidence" value="ECO:0007669"/>
    <property type="project" value="TreeGrafter"/>
</dbReference>
<protein>
    <recommendedName>
        <fullName evidence="2">thioredoxin-dependent peroxiredoxin</fullName>
        <ecNumber evidence="2">1.11.1.24</ecNumber>
    </recommendedName>
</protein>
<comment type="similarity">
    <text evidence="1">Belongs to the peroxiredoxin family. AhpC/Prx1 subfamily.</text>
</comment>
<evidence type="ECO:0000256" key="2">
    <source>
        <dbReference type="ARBA" id="ARBA00013017"/>
    </source>
</evidence>
<dbReference type="GO" id="GO:0045454">
    <property type="term" value="P:cell redox homeostasis"/>
    <property type="evidence" value="ECO:0007669"/>
    <property type="project" value="TreeGrafter"/>
</dbReference>
<evidence type="ECO:0000256" key="5">
    <source>
        <dbReference type="PIRSR" id="PIRSR000239-1"/>
    </source>
</evidence>
<dbReference type="AlphaFoldDB" id="A0A1B6IHM1"/>